<sequence length="141" mass="15646">MKAREWMRALTPLGWLMAVAMIMTLLAVAGHGVGLRWDPLDLKQRRLDRALSRASQAESEAEARRVEARARVQQSARLDIHHKQILAVERATVAAVIQARNADDADELLGRTRADRLHAHDRELCELSPELEGCAAAADPV</sequence>
<keyword evidence="1" id="KW-0472">Membrane</keyword>
<protein>
    <recommendedName>
        <fullName evidence="4">Periplasmic heavy metal sensor</fullName>
    </recommendedName>
</protein>
<organism evidence="2 3">
    <name type="scientific">Brevundimonas pondensis</name>
    <dbReference type="NCBI Taxonomy" id="2774189"/>
    <lineage>
        <taxon>Bacteria</taxon>
        <taxon>Pseudomonadati</taxon>
        <taxon>Pseudomonadota</taxon>
        <taxon>Alphaproteobacteria</taxon>
        <taxon>Caulobacterales</taxon>
        <taxon>Caulobacteraceae</taxon>
        <taxon>Brevundimonas</taxon>
    </lineage>
</organism>
<evidence type="ECO:0000256" key="1">
    <source>
        <dbReference type="SAM" id="Phobius"/>
    </source>
</evidence>
<evidence type="ECO:0008006" key="4">
    <source>
        <dbReference type="Google" id="ProtNLM"/>
    </source>
</evidence>
<feature type="transmembrane region" description="Helical" evidence="1">
    <location>
        <begin position="12"/>
        <end position="37"/>
    </location>
</feature>
<keyword evidence="1" id="KW-1133">Transmembrane helix</keyword>
<dbReference type="EMBL" id="CP062006">
    <property type="protein sequence ID" value="QTC86653.1"/>
    <property type="molecule type" value="Genomic_DNA"/>
</dbReference>
<accession>A0ABX7SH19</accession>
<evidence type="ECO:0000313" key="3">
    <source>
        <dbReference type="Proteomes" id="UP000663942"/>
    </source>
</evidence>
<dbReference type="RefSeq" id="WP_207822215.1">
    <property type="nucleotide sequence ID" value="NZ_CP062006.1"/>
</dbReference>
<reference evidence="2 3" key="1">
    <citation type="submission" date="2020-09" db="EMBL/GenBank/DDBJ databases">
        <title>Brevundimonas sp. LVF1 isolated from an oligotrophic pond in Goettingen, Germany.</title>
        <authorList>
            <person name="Friedrich I."/>
            <person name="Klassen A."/>
            <person name="Neubauer H."/>
            <person name="Schneider D."/>
            <person name="Hertel R."/>
            <person name="Daniel R."/>
        </authorList>
    </citation>
    <scope>NUCLEOTIDE SEQUENCE [LARGE SCALE GENOMIC DNA]</scope>
    <source>
        <strain evidence="2 3">LVF1</strain>
    </source>
</reference>
<evidence type="ECO:0000313" key="2">
    <source>
        <dbReference type="EMBL" id="QTC86653.1"/>
    </source>
</evidence>
<proteinExistence type="predicted"/>
<keyword evidence="1" id="KW-0812">Transmembrane</keyword>
<dbReference type="Proteomes" id="UP000663942">
    <property type="component" value="Chromosome"/>
</dbReference>
<gene>
    <name evidence="2" type="ORF">IFE19_10890</name>
</gene>
<keyword evidence="3" id="KW-1185">Reference proteome</keyword>
<name>A0ABX7SH19_9CAUL</name>